<keyword evidence="1" id="KW-1133">Transmembrane helix</keyword>
<name>A0A645EF02_9ZZZZ</name>
<dbReference type="EMBL" id="VSSQ01046503">
    <property type="protein sequence ID" value="MPN00471.1"/>
    <property type="molecule type" value="Genomic_DNA"/>
</dbReference>
<keyword evidence="1" id="KW-0812">Transmembrane</keyword>
<evidence type="ECO:0000256" key="1">
    <source>
        <dbReference type="SAM" id="Phobius"/>
    </source>
</evidence>
<organism evidence="2">
    <name type="scientific">bioreactor metagenome</name>
    <dbReference type="NCBI Taxonomy" id="1076179"/>
    <lineage>
        <taxon>unclassified sequences</taxon>
        <taxon>metagenomes</taxon>
        <taxon>ecological metagenomes</taxon>
    </lineage>
</organism>
<accession>A0A645EF02</accession>
<feature type="transmembrane region" description="Helical" evidence="1">
    <location>
        <begin position="68"/>
        <end position="87"/>
    </location>
</feature>
<reference evidence="2" key="1">
    <citation type="submission" date="2019-08" db="EMBL/GenBank/DDBJ databases">
        <authorList>
            <person name="Kucharzyk K."/>
            <person name="Murdoch R.W."/>
            <person name="Higgins S."/>
            <person name="Loffler F."/>
        </authorList>
    </citation>
    <scope>NUCLEOTIDE SEQUENCE</scope>
</reference>
<keyword evidence="1" id="KW-0472">Membrane</keyword>
<evidence type="ECO:0000313" key="2">
    <source>
        <dbReference type="EMBL" id="MPN00471.1"/>
    </source>
</evidence>
<sequence length="98" mass="10780">MIPYVLLFAAYIKLRSTRPDEVRPYAMCRNTESAVVIATIALIACALSVVLSAAPAMKTQADNLAYEAELIGGGMLVVLLGLFIWRVSQPRRLQARQE</sequence>
<protein>
    <submittedName>
        <fullName evidence="2">Uncharacterized protein</fullName>
    </submittedName>
</protein>
<proteinExistence type="predicted"/>
<dbReference type="AlphaFoldDB" id="A0A645EF02"/>
<comment type="caution">
    <text evidence="2">The sequence shown here is derived from an EMBL/GenBank/DDBJ whole genome shotgun (WGS) entry which is preliminary data.</text>
</comment>
<gene>
    <name evidence="2" type="ORF">SDC9_147666</name>
</gene>
<feature type="transmembrane region" description="Helical" evidence="1">
    <location>
        <begin position="33"/>
        <end position="56"/>
    </location>
</feature>